<evidence type="ECO:0000256" key="26">
    <source>
        <dbReference type="SAM" id="Phobius"/>
    </source>
</evidence>
<evidence type="ECO:0000256" key="16">
    <source>
        <dbReference type="ARBA" id="ARBA00023008"/>
    </source>
</evidence>
<evidence type="ECO:0000256" key="8">
    <source>
        <dbReference type="ARBA" id="ARBA00022475"/>
    </source>
</evidence>
<feature type="transmembrane region" description="Helical" evidence="26">
    <location>
        <begin position="413"/>
        <end position="434"/>
    </location>
</feature>
<keyword evidence="13 25" id="KW-0249">Electron transport</keyword>
<evidence type="ECO:0000256" key="4">
    <source>
        <dbReference type="ARBA" id="ARBA00009578"/>
    </source>
</evidence>
<dbReference type="EC" id="7.1.1.3" evidence="5"/>
<dbReference type="Gene3D" id="1.20.210.10">
    <property type="entry name" value="Cytochrome c oxidase-like, subunit I domain"/>
    <property type="match status" value="1"/>
</dbReference>
<dbReference type="InterPro" id="IPR023616">
    <property type="entry name" value="Cyt_c_oxase-like_su1_dom"/>
</dbReference>
<feature type="transmembrane region" description="Helical" evidence="26">
    <location>
        <begin position="494"/>
        <end position="518"/>
    </location>
</feature>
<gene>
    <name evidence="28" type="primary">cyoB</name>
    <name evidence="28" type="ORF">GCM10023095_13890</name>
</gene>
<evidence type="ECO:0000256" key="22">
    <source>
        <dbReference type="ARBA" id="ARBA00034455"/>
    </source>
</evidence>
<keyword evidence="17 26" id="KW-0472">Membrane</keyword>
<feature type="transmembrane region" description="Helical" evidence="26">
    <location>
        <begin position="103"/>
        <end position="126"/>
    </location>
</feature>
<dbReference type="InterPro" id="IPR014207">
    <property type="entry name" value="Cyt_c_ubiqinol_oxidase_su1"/>
</dbReference>
<keyword evidence="9 25" id="KW-0349">Heme</keyword>
<feature type="transmembrane region" description="Helical" evidence="26">
    <location>
        <begin position="310"/>
        <end position="334"/>
    </location>
</feature>
<keyword evidence="11 25" id="KW-0812">Transmembrane</keyword>
<feature type="transmembrane region" description="Helical" evidence="26">
    <location>
        <begin position="59"/>
        <end position="83"/>
    </location>
</feature>
<evidence type="ECO:0000256" key="9">
    <source>
        <dbReference type="ARBA" id="ARBA00022617"/>
    </source>
</evidence>
<evidence type="ECO:0000313" key="28">
    <source>
        <dbReference type="EMBL" id="GAA4497382.1"/>
    </source>
</evidence>
<keyword evidence="10 25" id="KW-0679">Respiratory chain</keyword>
<evidence type="ECO:0000256" key="17">
    <source>
        <dbReference type="ARBA" id="ARBA00023136"/>
    </source>
</evidence>
<feature type="transmembrane region" description="Helical" evidence="26">
    <location>
        <begin position="190"/>
        <end position="210"/>
    </location>
</feature>
<evidence type="ECO:0000256" key="6">
    <source>
        <dbReference type="ARBA" id="ARBA00014691"/>
    </source>
</evidence>
<evidence type="ECO:0000256" key="7">
    <source>
        <dbReference type="ARBA" id="ARBA00022448"/>
    </source>
</evidence>
<dbReference type="PRINTS" id="PR01165">
    <property type="entry name" value="CYCOXIDASEI"/>
</dbReference>
<dbReference type="PROSITE" id="PS00077">
    <property type="entry name" value="COX1_CUB"/>
    <property type="match status" value="1"/>
</dbReference>
<keyword evidence="29" id="KW-1185">Reference proteome</keyword>
<reference evidence="29" key="1">
    <citation type="journal article" date="2019" name="Int. J. Syst. Evol. Microbiol.">
        <title>The Global Catalogue of Microorganisms (GCM) 10K type strain sequencing project: providing services to taxonomists for standard genome sequencing and annotation.</title>
        <authorList>
            <consortium name="The Broad Institute Genomics Platform"/>
            <consortium name="The Broad Institute Genome Sequencing Center for Infectious Disease"/>
            <person name="Wu L."/>
            <person name="Ma J."/>
        </authorList>
    </citation>
    <scope>NUCLEOTIDE SEQUENCE [LARGE SCALE GENOMIC DNA]</scope>
    <source>
        <strain evidence="29">JCM 32226</strain>
    </source>
</reference>
<dbReference type="InterPro" id="IPR000883">
    <property type="entry name" value="Cyt_C_Oxase_1"/>
</dbReference>
<evidence type="ECO:0000256" key="20">
    <source>
        <dbReference type="ARBA" id="ARBA00032190"/>
    </source>
</evidence>
<dbReference type="NCBIfam" id="TIGR02843">
    <property type="entry name" value="CyoB"/>
    <property type="match status" value="1"/>
</dbReference>
<feature type="transmembrane region" description="Helical" evidence="26">
    <location>
        <begin position="346"/>
        <end position="368"/>
    </location>
</feature>
<dbReference type="InterPro" id="IPR023615">
    <property type="entry name" value="Cyt_c_Oxase_su1_BS"/>
</dbReference>
<evidence type="ECO:0000256" key="11">
    <source>
        <dbReference type="ARBA" id="ARBA00022692"/>
    </source>
</evidence>
<evidence type="ECO:0000256" key="3">
    <source>
        <dbReference type="ARBA" id="ARBA00004651"/>
    </source>
</evidence>
<evidence type="ECO:0000256" key="14">
    <source>
        <dbReference type="ARBA" id="ARBA00022989"/>
    </source>
</evidence>
<dbReference type="InterPro" id="IPR036927">
    <property type="entry name" value="Cyt_c_oxase-like_su1_sf"/>
</dbReference>
<evidence type="ECO:0000256" key="10">
    <source>
        <dbReference type="ARBA" id="ARBA00022660"/>
    </source>
</evidence>
<dbReference type="PROSITE" id="PS50855">
    <property type="entry name" value="COX1"/>
    <property type="match status" value="1"/>
</dbReference>
<dbReference type="Pfam" id="PF00115">
    <property type="entry name" value="COX1"/>
    <property type="match status" value="1"/>
</dbReference>
<dbReference type="RefSeq" id="WP_345011404.1">
    <property type="nucleotide sequence ID" value="NZ_BAABFC010000009.1"/>
</dbReference>
<dbReference type="PANTHER" id="PTHR10422:SF35">
    <property type="entry name" value="CYTOCHROME BO(3) UBIQUINOL OXIDASE SUBUNIT 1"/>
    <property type="match status" value="1"/>
</dbReference>
<comment type="cofactor">
    <cofactor evidence="2">
        <name>Cu(2+)</name>
        <dbReference type="ChEBI" id="CHEBI:29036"/>
    </cofactor>
</comment>
<sequence length="663" mass="74342">MLGKLTLEAIPYHEPIIMITLAAVGLIGLGLVGALTYFGKWRWLWTEWLTSVDHKRIGIMYIIVAMVMLLRGFADAIMMRLQLALASGGSDGFLPPHHYDQIFTAHGVIMIFFMAMPFMVGLMNIIVPLQIGARDVAFPFLNNLSFWLFVVGVALINISLGVGEFAQTGWLAYPPLSGHQYSPGVGVDYWIWSLQISGLGTLLSGVNFFVTIMKMRAPGMKLMKMPVFTWTALCSNILIIIAFPILTVTIALLTLDRYLGTHFFTNDLGGNQMMYVNLIWAWGHPEVYILILPAFGIFSEVVATFCKKKLFGYTSLVWATAVITILSFIVWLHHFFTMGAGANVNAFFGIATMIISIPTGVKIFNWLFTMYRGRIEFSTPILWTIGFLFTFTLGGMTGVLMSVPAADFVLHNSLFLIAHFHNTIIGGVVFGYLAGFNYWFPKAMGFKLNEKLGKAAFWFWITGFFFAFVPLYLLGFMGMTRRVSQNIDPEYHNLLLVAVFGAGLIFIGILCQLLQLAVSIKDRAKNRDLTGDPWGGRTLEWATSSPPPFYNFATTPQVKELDAFWEMKEDKSAYVQPKSYQEIHMPKNTSAGIFIGLFSLIMGFALIWYIWWMAIAGFVGVIATWIVHSFKDDVDYYVPVDVITQTENAHFAQLKQAGVQHVG</sequence>
<feature type="transmembrane region" description="Helical" evidence="26">
    <location>
        <begin position="230"/>
        <end position="255"/>
    </location>
</feature>
<evidence type="ECO:0000256" key="18">
    <source>
        <dbReference type="ARBA" id="ARBA00030075"/>
    </source>
</evidence>
<evidence type="ECO:0000256" key="13">
    <source>
        <dbReference type="ARBA" id="ARBA00022982"/>
    </source>
</evidence>
<proteinExistence type="inferred from homology"/>
<evidence type="ECO:0000313" key="29">
    <source>
        <dbReference type="Proteomes" id="UP001501321"/>
    </source>
</evidence>
<evidence type="ECO:0000256" key="23">
    <source>
        <dbReference type="ARBA" id="ARBA00034513"/>
    </source>
</evidence>
<keyword evidence="8" id="KW-1003">Cell membrane</keyword>
<comment type="subcellular location">
    <subcellularLocation>
        <location evidence="3">Cell membrane</location>
        <topology evidence="3">Multi-pass membrane protein</topology>
    </subcellularLocation>
</comment>
<feature type="transmembrane region" description="Helical" evidence="26">
    <location>
        <begin position="594"/>
        <end position="627"/>
    </location>
</feature>
<evidence type="ECO:0000256" key="21">
    <source>
        <dbReference type="ARBA" id="ARBA00032435"/>
    </source>
</evidence>
<feature type="transmembrane region" description="Helical" evidence="26">
    <location>
        <begin position="275"/>
        <end position="298"/>
    </location>
</feature>
<keyword evidence="15" id="KW-0408">Iron</keyword>
<evidence type="ECO:0000256" key="12">
    <source>
        <dbReference type="ARBA" id="ARBA00022723"/>
    </source>
</evidence>
<evidence type="ECO:0000256" key="25">
    <source>
        <dbReference type="RuleBase" id="RU000370"/>
    </source>
</evidence>
<keyword evidence="7 25" id="KW-0813">Transport</keyword>
<evidence type="ECO:0000256" key="5">
    <source>
        <dbReference type="ARBA" id="ARBA00012941"/>
    </source>
</evidence>
<keyword evidence="16" id="KW-0186">Copper</keyword>
<comment type="similarity">
    <text evidence="4 25">Belongs to the heme-copper respiratory oxidase family.</text>
</comment>
<comment type="catalytic activity">
    <reaction evidence="24">
        <text>2 a ubiquinol + O2 + n H(+)(in) = 2 a ubiquinone + 2 H2O + n H(+)(out)</text>
        <dbReference type="Rhea" id="RHEA:30251"/>
        <dbReference type="Rhea" id="RHEA-COMP:9565"/>
        <dbReference type="Rhea" id="RHEA-COMP:9566"/>
        <dbReference type="ChEBI" id="CHEBI:15377"/>
        <dbReference type="ChEBI" id="CHEBI:15378"/>
        <dbReference type="ChEBI" id="CHEBI:15379"/>
        <dbReference type="ChEBI" id="CHEBI:16389"/>
        <dbReference type="ChEBI" id="CHEBI:17976"/>
        <dbReference type="EC" id="7.1.1.3"/>
    </reaction>
</comment>
<dbReference type="SUPFAM" id="SSF81442">
    <property type="entry name" value="Cytochrome c oxidase subunit I-like"/>
    <property type="match status" value="1"/>
</dbReference>
<accession>A0ABP8Q480</accession>
<feature type="transmembrane region" description="Helical" evidence="26">
    <location>
        <begin position="380"/>
        <end position="401"/>
    </location>
</feature>
<keyword evidence="12" id="KW-0479">Metal-binding</keyword>
<evidence type="ECO:0000259" key="27">
    <source>
        <dbReference type="PROSITE" id="PS50855"/>
    </source>
</evidence>
<feature type="transmembrane region" description="Helical" evidence="26">
    <location>
        <begin position="455"/>
        <end position="474"/>
    </location>
</feature>
<comment type="cofactor">
    <cofactor evidence="22">
        <name>Fe(II)-heme o</name>
        <dbReference type="ChEBI" id="CHEBI:60530"/>
    </cofactor>
</comment>
<evidence type="ECO:0000256" key="2">
    <source>
        <dbReference type="ARBA" id="ARBA00001973"/>
    </source>
</evidence>
<evidence type="ECO:0000256" key="1">
    <source>
        <dbReference type="ARBA" id="ARBA00001970"/>
    </source>
</evidence>
<feature type="domain" description="Cytochrome oxidase subunit I profile" evidence="27">
    <location>
        <begin position="39"/>
        <end position="559"/>
    </location>
</feature>
<feature type="transmembrane region" description="Helical" evidence="26">
    <location>
        <begin position="146"/>
        <end position="170"/>
    </location>
</feature>
<feature type="transmembrane region" description="Helical" evidence="26">
    <location>
        <begin position="16"/>
        <end position="38"/>
    </location>
</feature>
<keyword evidence="14 26" id="KW-1133">Transmembrane helix</keyword>
<organism evidence="28 29">
    <name type="scientific">Pseudaeromonas paramecii</name>
    <dbReference type="NCBI Taxonomy" id="2138166"/>
    <lineage>
        <taxon>Bacteria</taxon>
        <taxon>Pseudomonadati</taxon>
        <taxon>Pseudomonadota</taxon>
        <taxon>Gammaproteobacteria</taxon>
        <taxon>Aeromonadales</taxon>
        <taxon>Aeromonadaceae</taxon>
        <taxon>Pseudaeromonas</taxon>
    </lineage>
</organism>
<protein>
    <recommendedName>
        <fullName evidence="6">Cytochrome bo(3) ubiquinol oxidase subunit 1</fullName>
        <ecNumber evidence="5">7.1.1.3</ecNumber>
    </recommendedName>
    <alternativeName>
        <fullName evidence="20">Cytochrome o ubiquinol oxidase subunit 1</fullName>
    </alternativeName>
    <alternativeName>
        <fullName evidence="18">Oxidase bo(3) subunit 1</fullName>
    </alternativeName>
    <alternativeName>
        <fullName evidence="21">Ubiquinol oxidase polypeptide I</fullName>
    </alternativeName>
    <alternativeName>
        <fullName evidence="19">Ubiquinol oxidase subunit 1</fullName>
    </alternativeName>
</protein>
<dbReference type="Proteomes" id="UP001501321">
    <property type="component" value="Unassembled WGS sequence"/>
</dbReference>
<comment type="subunit">
    <text evidence="23">The cytochrome bo(3) ubiquinol oxidase complex is a heterooctamer of two A chains, two B chains, two C chains and two D chains.</text>
</comment>
<comment type="cofactor">
    <cofactor evidence="1">
        <name>heme b</name>
        <dbReference type="ChEBI" id="CHEBI:60344"/>
    </cofactor>
</comment>
<comment type="caution">
    <text evidence="28">The sequence shown here is derived from an EMBL/GenBank/DDBJ whole genome shotgun (WGS) entry which is preliminary data.</text>
</comment>
<dbReference type="PANTHER" id="PTHR10422">
    <property type="entry name" value="CYTOCHROME C OXIDASE SUBUNIT 1"/>
    <property type="match status" value="1"/>
</dbReference>
<dbReference type="CDD" id="cd01662">
    <property type="entry name" value="Ubiquinol_Oxidase_I"/>
    <property type="match status" value="1"/>
</dbReference>
<evidence type="ECO:0000256" key="24">
    <source>
        <dbReference type="ARBA" id="ARBA00048190"/>
    </source>
</evidence>
<evidence type="ECO:0000256" key="15">
    <source>
        <dbReference type="ARBA" id="ARBA00023004"/>
    </source>
</evidence>
<evidence type="ECO:0000256" key="19">
    <source>
        <dbReference type="ARBA" id="ARBA00031883"/>
    </source>
</evidence>
<dbReference type="EMBL" id="BAABFC010000009">
    <property type="protein sequence ID" value="GAA4497382.1"/>
    <property type="molecule type" value="Genomic_DNA"/>
</dbReference>
<name>A0ABP8Q480_9GAMM</name>